<evidence type="ECO:0000313" key="2">
    <source>
        <dbReference type="Proteomes" id="UP000596092"/>
    </source>
</evidence>
<keyword evidence="2" id="KW-1185">Reference proteome</keyword>
<dbReference type="AlphaFoldDB" id="A0A7T5VBC9"/>
<sequence>MSATNERITQKQIALEAEISPDFLSQILHGKRPCPKAVAVRLEMVTGISKVIWVWGTPEQIRAEVHKVCANDTKHIHHDR</sequence>
<name>A0A7T5VBC9_9BACT</name>
<dbReference type="InterPro" id="IPR010982">
    <property type="entry name" value="Lambda_DNA-bd_dom_sf"/>
</dbReference>
<organism evidence="1 2">
    <name type="scientific">Desulfobulbus oligotrophicus</name>
    <dbReference type="NCBI Taxonomy" id="1909699"/>
    <lineage>
        <taxon>Bacteria</taxon>
        <taxon>Pseudomonadati</taxon>
        <taxon>Thermodesulfobacteriota</taxon>
        <taxon>Desulfobulbia</taxon>
        <taxon>Desulfobulbales</taxon>
        <taxon>Desulfobulbaceae</taxon>
        <taxon>Desulfobulbus</taxon>
    </lineage>
</organism>
<reference evidence="1 2" key="1">
    <citation type="submission" date="2020-05" db="EMBL/GenBank/DDBJ databases">
        <title>Complete genome of Desulfobulbus oligotrophicus.</title>
        <authorList>
            <person name="Podar M."/>
        </authorList>
    </citation>
    <scope>NUCLEOTIDE SEQUENCE [LARGE SCALE GENOMIC DNA]</scope>
    <source>
        <strain evidence="1 2">Prop6</strain>
    </source>
</reference>
<dbReference type="SUPFAM" id="SSF47413">
    <property type="entry name" value="lambda repressor-like DNA-binding domains"/>
    <property type="match status" value="1"/>
</dbReference>
<accession>A0A7T5VBC9</accession>
<dbReference type="EMBL" id="CP054140">
    <property type="protein sequence ID" value="QQG64676.1"/>
    <property type="molecule type" value="Genomic_DNA"/>
</dbReference>
<dbReference type="RefSeq" id="WP_199263509.1">
    <property type="nucleotide sequence ID" value="NZ_CP054140.1"/>
</dbReference>
<dbReference type="Gene3D" id="1.10.260.40">
    <property type="entry name" value="lambda repressor-like DNA-binding domains"/>
    <property type="match status" value="1"/>
</dbReference>
<gene>
    <name evidence="1" type="ORF">HP555_01760</name>
</gene>
<dbReference type="Proteomes" id="UP000596092">
    <property type="component" value="Chromosome"/>
</dbReference>
<dbReference type="CDD" id="cd00093">
    <property type="entry name" value="HTH_XRE"/>
    <property type="match status" value="1"/>
</dbReference>
<protein>
    <submittedName>
        <fullName evidence="1">Helix-turn-helix transcriptional regulator</fullName>
    </submittedName>
</protein>
<proteinExistence type="predicted"/>
<dbReference type="InterPro" id="IPR001387">
    <property type="entry name" value="Cro/C1-type_HTH"/>
</dbReference>
<evidence type="ECO:0000313" key="1">
    <source>
        <dbReference type="EMBL" id="QQG64676.1"/>
    </source>
</evidence>
<dbReference type="KEGG" id="dog:HP555_01760"/>
<dbReference type="GO" id="GO:0003677">
    <property type="term" value="F:DNA binding"/>
    <property type="evidence" value="ECO:0007669"/>
    <property type="project" value="InterPro"/>
</dbReference>